<dbReference type="Proteomes" id="UP000193834">
    <property type="component" value="Unassembled WGS sequence"/>
</dbReference>
<dbReference type="RefSeq" id="WP_085492360.1">
    <property type="nucleotide sequence ID" value="NZ_FXAZ01000001.1"/>
</dbReference>
<name>A0A1X7I160_9BACL</name>
<proteinExistence type="predicted"/>
<dbReference type="OrthoDB" id="5326008at2"/>
<accession>A0A1X7I160</accession>
<dbReference type="InterPro" id="IPR014903">
    <property type="entry name" value="DUF1796"/>
</dbReference>
<evidence type="ECO:0000313" key="1">
    <source>
        <dbReference type="EMBL" id="SMG07860.1"/>
    </source>
</evidence>
<sequence>MNLSELKGDYDGFYSLGSNCYPAQRLERYGLRPYSGVIDWMYSNSVAGLVKLLNHRFDSFMHPANMVIEGTMFEGHNYSVRDCFYDIESVHDFLTSEQVEGYQRKLPEFRQTMERRVNRLLHKAEYCQKLLFVRLHASFVEASVLEGALAKLVKHQFRLLVVNPGPKTLHDLNWPLPHTCGLQLPIEWDAESDMIWNEVFRDIRYIAPSL</sequence>
<protein>
    <submittedName>
        <fullName evidence="1">Putative papain-like cysteine peptidase</fullName>
    </submittedName>
</protein>
<dbReference type="STRING" id="1852522.SAMN06295960_0029"/>
<dbReference type="AlphaFoldDB" id="A0A1X7I160"/>
<organism evidence="1 2">
    <name type="scientific">Paenibacillus aquistagni</name>
    <dbReference type="NCBI Taxonomy" id="1852522"/>
    <lineage>
        <taxon>Bacteria</taxon>
        <taxon>Bacillati</taxon>
        <taxon>Bacillota</taxon>
        <taxon>Bacilli</taxon>
        <taxon>Bacillales</taxon>
        <taxon>Paenibacillaceae</taxon>
        <taxon>Paenibacillus</taxon>
    </lineage>
</organism>
<evidence type="ECO:0000313" key="2">
    <source>
        <dbReference type="Proteomes" id="UP000193834"/>
    </source>
</evidence>
<dbReference type="EMBL" id="FXAZ01000001">
    <property type="protein sequence ID" value="SMG07860.1"/>
    <property type="molecule type" value="Genomic_DNA"/>
</dbReference>
<reference evidence="1 2" key="1">
    <citation type="submission" date="2017-04" db="EMBL/GenBank/DDBJ databases">
        <authorList>
            <person name="Afonso C.L."/>
            <person name="Miller P.J."/>
            <person name="Scott M.A."/>
            <person name="Spackman E."/>
            <person name="Goraichik I."/>
            <person name="Dimitrov K.M."/>
            <person name="Suarez D.L."/>
            <person name="Swayne D.E."/>
        </authorList>
    </citation>
    <scope>NUCLEOTIDE SEQUENCE [LARGE SCALE GENOMIC DNA]</scope>
    <source>
        <strain evidence="1 2">11</strain>
    </source>
</reference>
<dbReference type="Pfam" id="PF08795">
    <property type="entry name" value="DUF1796"/>
    <property type="match status" value="1"/>
</dbReference>
<keyword evidence="2" id="KW-1185">Reference proteome</keyword>
<gene>
    <name evidence="1" type="ORF">SAMN06295960_0029</name>
</gene>